<sequence length="412" mass="44240">MLGKESTIVIVGAGQGGLQAASSLRDEGYEGRLLLIGDECCSPYQRPPLSKGFLSGDFDAADVILELPEFFVQAEIQHLAGERVTSIDRPTRQLTLASGPAVAYDHLILATGSRNRMLPCQDLDLDGVLSLRTLDDAEALKDRMATAKHVVVVGAGFLGLEVASMAAVRGAEVLIVEATERTMERVVSPEVSQAFRRLHERNGVRFSFSSQVVAIHADAGRVSGVELQDGSRLSADLVLVAIGVVPNTDLAESAGLQVQNGIVVNPVLGTRDVAISAIGDCAAFPYAFDNGQCIRLESVQNAVDQGRCIAERLTGGHGRYDQVPTFWSEQASSRLQIAGVARRDDTAVVRGDPESDKFSVFRYRRGRLVCVESINSPADHMMGRRLLMNKCNPTPLKVAGVSCDLRQLLATA</sequence>
<evidence type="ECO:0000259" key="5">
    <source>
        <dbReference type="Pfam" id="PF07992"/>
    </source>
</evidence>
<dbReference type="Pfam" id="PF14759">
    <property type="entry name" value="Reductase_C"/>
    <property type="match status" value="1"/>
</dbReference>
<dbReference type="PANTHER" id="PTHR43557">
    <property type="entry name" value="APOPTOSIS-INDUCING FACTOR 1"/>
    <property type="match status" value="1"/>
</dbReference>
<dbReference type="SUPFAM" id="SSF55424">
    <property type="entry name" value="FAD/NAD-linked reductases, dimerisation (C-terminal) domain"/>
    <property type="match status" value="1"/>
</dbReference>
<evidence type="ECO:0000256" key="4">
    <source>
        <dbReference type="ARBA" id="ARBA00023002"/>
    </source>
</evidence>
<evidence type="ECO:0000256" key="1">
    <source>
        <dbReference type="ARBA" id="ARBA00001974"/>
    </source>
</evidence>
<dbReference type="AlphaFoldDB" id="L9U7Q0"/>
<dbReference type="PANTHER" id="PTHR43557:SF2">
    <property type="entry name" value="RIESKE DOMAIN-CONTAINING PROTEIN-RELATED"/>
    <property type="match status" value="1"/>
</dbReference>
<dbReference type="PRINTS" id="PR00411">
    <property type="entry name" value="PNDRDTASEI"/>
</dbReference>
<dbReference type="InterPro" id="IPR023753">
    <property type="entry name" value="FAD/NAD-binding_dom"/>
</dbReference>
<evidence type="ECO:0000313" key="7">
    <source>
        <dbReference type="EMBL" id="ELY20258.1"/>
    </source>
</evidence>
<dbReference type="Proteomes" id="UP000011651">
    <property type="component" value="Unassembled WGS sequence"/>
</dbReference>
<dbReference type="PATRIC" id="fig|1204738.3.peg.4676"/>
<feature type="domain" description="FAD/NAD(P)-binding" evidence="5">
    <location>
        <begin position="7"/>
        <end position="306"/>
    </location>
</feature>
<evidence type="ECO:0000313" key="8">
    <source>
        <dbReference type="Proteomes" id="UP000011651"/>
    </source>
</evidence>
<dbReference type="EMBL" id="AOPO01000023">
    <property type="protein sequence ID" value="ELY20258.1"/>
    <property type="molecule type" value="Genomic_DNA"/>
</dbReference>
<keyword evidence="2" id="KW-0285">Flavoprotein</keyword>
<dbReference type="InterPro" id="IPR016156">
    <property type="entry name" value="FAD/NAD-linked_Rdtase_dimer_sf"/>
</dbReference>
<organism evidence="7 8">
    <name type="scientific">Vreelandella titanicae BH1</name>
    <dbReference type="NCBI Taxonomy" id="1204738"/>
    <lineage>
        <taxon>Bacteria</taxon>
        <taxon>Pseudomonadati</taxon>
        <taxon>Pseudomonadota</taxon>
        <taxon>Gammaproteobacteria</taxon>
        <taxon>Oceanospirillales</taxon>
        <taxon>Halomonadaceae</taxon>
        <taxon>Vreelandella</taxon>
    </lineage>
</organism>
<dbReference type="Pfam" id="PF07992">
    <property type="entry name" value="Pyr_redox_2"/>
    <property type="match status" value="1"/>
</dbReference>
<keyword evidence="4" id="KW-0560">Oxidoreductase</keyword>
<evidence type="ECO:0000256" key="3">
    <source>
        <dbReference type="ARBA" id="ARBA00022827"/>
    </source>
</evidence>
<feature type="domain" description="Reductase C-terminal" evidence="6">
    <location>
        <begin position="326"/>
        <end position="409"/>
    </location>
</feature>
<dbReference type="GO" id="GO:0005737">
    <property type="term" value="C:cytoplasm"/>
    <property type="evidence" value="ECO:0007669"/>
    <property type="project" value="TreeGrafter"/>
</dbReference>
<gene>
    <name evidence="7" type="ORF">HALTITAN_3115</name>
</gene>
<dbReference type="SUPFAM" id="SSF51905">
    <property type="entry name" value="FAD/NAD(P)-binding domain"/>
    <property type="match status" value="2"/>
</dbReference>
<name>L9U7Q0_9GAMM</name>
<comment type="caution">
    <text evidence="7">The sequence shown here is derived from an EMBL/GenBank/DDBJ whole genome shotgun (WGS) entry which is preliminary data.</text>
</comment>
<reference evidence="7 8" key="1">
    <citation type="journal article" date="2013" name="Genome Announc.">
        <title>Draft Genome of the Marine Gammaproteobacterium Halomonas titanicae.</title>
        <authorList>
            <person name="Sanchez-Porro C."/>
            <person name="de la Haba R.R."/>
            <person name="Cruz-Hernandez N."/>
            <person name="Gonzalez J.M."/>
            <person name="Reyes-Guirao C."/>
            <person name="Navarro-Sampedro L."/>
            <person name="Carballo M."/>
            <person name="Ventosa A."/>
        </authorList>
    </citation>
    <scope>NUCLEOTIDE SEQUENCE [LARGE SCALE GENOMIC DNA]</scope>
    <source>
        <strain evidence="7 8">BH1</strain>
    </source>
</reference>
<proteinExistence type="predicted"/>
<dbReference type="InterPro" id="IPR028202">
    <property type="entry name" value="Reductase_C"/>
</dbReference>
<evidence type="ECO:0000259" key="6">
    <source>
        <dbReference type="Pfam" id="PF14759"/>
    </source>
</evidence>
<comment type="cofactor">
    <cofactor evidence="1">
        <name>FAD</name>
        <dbReference type="ChEBI" id="CHEBI:57692"/>
    </cofactor>
</comment>
<accession>L9U7Q0</accession>
<dbReference type="InterPro" id="IPR036188">
    <property type="entry name" value="FAD/NAD-bd_sf"/>
</dbReference>
<keyword evidence="3" id="KW-0274">FAD</keyword>
<dbReference type="Gene3D" id="3.30.390.30">
    <property type="match status" value="1"/>
</dbReference>
<dbReference type="InterPro" id="IPR050446">
    <property type="entry name" value="FAD-oxidoreductase/Apoptosis"/>
</dbReference>
<dbReference type="GO" id="GO:0016651">
    <property type="term" value="F:oxidoreductase activity, acting on NAD(P)H"/>
    <property type="evidence" value="ECO:0007669"/>
    <property type="project" value="TreeGrafter"/>
</dbReference>
<dbReference type="PRINTS" id="PR00368">
    <property type="entry name" value="FADPNR"/>
</dbReference>
<dbReference type="Gene3D" id="3.50.50.60">
    <property type="entry name" value="FAD/NAD(P)-binding domain"/>
    <property type="match status" value="2"/>
</dbReference>
<protein>
    <submittedName>
        <fullName evidence="7">FAD-dependent pyridine nucleotide-disulfide oxidoreductase</fullName>
    </submittedName>
</protein>
<evidence type="ECO:0000256" key="2">
    <source>
        <dbReference type="ARBA" id="ARBA00022630"/>
    </source>
</evidence>
<dbReference type="RefSeq" id="WP_009288541.1">
    <property type="nucleotide sequence ID" value="NZ_AOPO01000023.1"/>
</dbReference>